<gene>
    <name evidence="2" type="ORF">PCASD_00928</name>
</gene>
<evidence type="ECO:0000313" key="2">
    <source>
        <dbReference type="EMBL" id="PLW51860.1"/>
    </source>
</evidence>
<feature type="compositionally biased region" description="Polar residues" evidence="1">
    <location>
        <begin position="124"/>
        <end position="134"/>
    </location>
</feature>
<reference evidence="2 3" key="1">
    <citation type="submission" date="2017-11" db="EMBL/GenBank/DDBJ databases">
        <title>De novo assembly and phasing of dikaryotic genomes from two isolates of Puccinia coronata f. sp. avenae, the causal agent of oat crown rust.</title>
        <authorList>
            <person name="Miller M.E."/>
            <person name="Zhang Y."/>
            <person name="Omidvar V."/>
            <person name="Sperschneider J."/>
            <person name="Schwessinger B."/>
            <person name="Raley C."/>
            <person name="Palmer J.M."/>
            <person name="Garnica D."/>
            <person name="Upadhyaya N."/>
            <person name="Rathjen J."/>
            <person name="Taylor J.M."/>
            <person name="Park R.F."/>
            <person name="Dodds P.N."/>
            <person name="Hirsch C.D."/>
            <person name="Kianian S.F."/>
            <person name="Figueroa M."/>
        </authorList>
    </citation>
    <scope>NUCLEOTIDE SEQUENCE [LARGE SCALE GENOMIC DNA]</scope>
    <source>
        <strain evidence="2">12SD80</strain>
    </source>
</reference>
<dbReference type="AlphaFoldDB" id="A0A2N5VPL7"/>
<proteinExistence type="predicted"/>
<sequence>MAMSMNTDWQIGWSIQKQRSSSSTCRHALGSTFKPRNPQTLPIVTCGSSTYSPGPPSRALLPRRSSSFASAKPTTFISLRDSLQPSPKRQTLLDNRSILPDLLSLSVLLPARLPPPSSKHTRHTLSTPAVTASDSAADFNPSLCLPDSTIRTSTPEPAHPSPSSPPSSSHLPAPQHPWCPRSSFPPPPSLHERLSTTRPSTPEPALSDSHKQPANALVSSKLGVTPTKLISRAVSELDSACARSTTPTTFPVAPPTTSSVNPLATVAAAPDCSANRMEPQLSPIQDHLAQHLADTSLPVCSNFDIAAIGSITVVDATIESPKAQLAPEDADEALQFDKYCL</sequence>
<dbReference type="EMBL" id="PGCI01000003">
    <property type="protein sequence ID" value="PLW51860.1"/>
    <property type="molecule type" value="Genomic_DNA"/>
</dbReference>
<evidence type="ECO:0000256" key="1">
    <source>
        <dbReference type="SAM" id="MobiDB-lite"/>
    </source>
</evidence>
<feature type="compositionally biased region" description="Low complexity" evidence="1">
    <location>
        <begin position="166"/>
        <end position="182"/>
    </location>
</feature>
<dbReference type="Proteomes" id="UP000235392">
    <property type="component" value="Unassembled WGS sequence"/>
</dbReference>
<evidence type="ECO:0000313" key="3">
    <source>
        <dbReference type="Proteomes" id="UP000235392"/>
    </source>
</evidence>
<comment type="caution">
    <text evidence="2">The sequence shown here is derived from an EMBL/GenBank/DDBJ whole genome shotgun (WGS) entry which is preliminary data.</text>
</comment>
<organism evidence="2 3">
    <name type="scientific">Puccinia coronata f. sp. avenae</name>
    <dbReference type="NCBI Taxonomy" id="200324"/>
    <lineage>
        <taxon>Eukaryota</taxon>
        <taxon>Fungi</taxon>
        <taxon>Dikarya</taxon>
        <taxon>Basidiomycota</taxon>
        <taxon>Pucciniomycotina</taxon>
        <taxon>Pucciniomycetes</taxon>
        <taxon>Pucciniales</taxon>
        <taxon>Pucciniaceae</taxon>
        <taxon>Puccinia</taxon>
    </lineage>
</organism>
<accession>A0A2N5VPL7</accession>
<feature type="region of interest" description="Disordered" evidence="1">
    <location>
        <begin position="114"/>
        <end position="220"/>
    </location>
</feature>
<protein>
    <submittedName>
        <fullName evidence="2">Uncharacterized protein</fullName>
    </submittedName>
</protein>
<name>A0A2N5VPL7_9BASI</name>